<sequence length="85" mass="9215">MISLVLAAALFAAAEPAAAPAAAPPAKAAKVEKVNKDGLICRKEAQIGSRMKTRTCMTQEQWDARAVDDRDMVEQAQRNKPYQSN</sequence>
<name>A0A328BBP0_9CAUL</name>
<feature type="signal peptide" evidence="1">
    <location>
        <begin position="1"/>
        <end position="21"/>
    </location>
</feature>
<proteinExistence type="predicted"/>
<dbReference type="OrthoDB" id="7582966at2"/>
<keyword evidence="3" id="KW-1185">Reference proteome</keyword>
<evidence type="ECO:0000256" key="1">
    <source>
        <dbReference type="SAM" id="SignalP"/>
    </source>
</evidence>
<gene>
    <name evidence="2" type="ORF">DJ019_19000</name>
</gene>
<feature type="chain" id="PRO_5016433745" evidence="1">
    <location>
        <begin position="22"/>
        <end position="85"/>
    </location>
</feature>
<dbReference type="Proteomes" id="UP000249524">
    <property type="component" value="Unassembled WGS sequence"/>
</dbReference>
<dbReference type="EMBL" id="QFYS01000011">
    <property type="protein sequence ID" value="RAK62508.1"/>
    <property type="molecule type" value="Genomic_DNA"/>
</dbReference>
<dbReference type="RefSeq" id="WP_111278015.1">
    <property type="nucleotide sequence ID" value="NZ_QFYS01000011.1"/>
</dbReference>
<evidence type="ECO:0000313" key="2">
    <source>
        <dbReference type="EMBL" id="RAK62508.1"/>
    </source>
</evidence>
<accession>A0A328BBP0</accession>
<protein>
    <submittedName>
        <fullName evidence="2">Uncharacterized protein</fullName>
    </submittedName>
</protein>
<keyword evidence="1" id="KW-0732">Signal</keyword>
<organism evidence="2 3">
    <name type="scientific">Phenylobacterium kunshanense</name>
    <dbReference type="NCBI Taxonomy" id="1445034"/>
    <lineage>
        <taxon>Bacteria</taxon>
        <taxon>Pseudomonadati</taxon>
        <taxon>Pseudomonadota</taxon>
        <taxon>Alphaproteobacteria</taxon>
        <taxon>Caulobacterales</taxon>
        <taxon>Caulobacteraceae</taxon>
        <taxon>Phenylobacterium</taxon>
    </lineage>
</organism>
<comment type="caution">
    <text evidence="2">The sequence shown here is derived from an EMBL/GenBank/DDBJ whole genome shotgun (WGS) entry which is preliminary data.</text>
</comment>
<dbReference type="AlphaFoldDB" id="A0A328BBP0"/>
<evidence type="ECO:0000313" key="3">
    <source>
        <dbReference type="Proteomes" id="UP000249524"/>
    </source>
</evidence>
<reference evidence="2 3" key="1">
    <citation type="submission" date="2018-05" db="EMBL/GenBank/DDBJ databases">
        <authorList>
            <person name="Lanie J.A."/>
            <person name="Ng W.-L."/>
            <person name="Kazmierczak K.M."/>
            <person name="Andrzejewski T.M."/>
            <person name="Davidsen T.M."/>
            <person name="Wayne K.J."/>
            <person name="Tettelin H."/>
            <person name="Glass J.I."/>
            <person name="Rusch D."/>
            <person name="Podicherti R."/>
            <person name="Tsui H.-C.T."/>
            <person name="Winkler M.E."/>
        </authorList>
    </citation>
    <scope>NUCLEOTIDE SEQUENCE [LARGE SCALE GENOMIC DNA]</scope>
    <source>
        <strain evidence="2 3">BUT-10</strain>
    </source>
</reference>